<feature type="domain" description="WSC" evidence="3">
    <location>
        <begin position="73"/>
        <end position="170"/>
    </location>
</feature>
<feature type="signal peptide" evidence="2">
    <location>
        <begin position="1"/>
        <end position="22"/>
    </location>
</feature>
<keyword evidence="1" id="KW-1133">Transmembrane helix</keyword>
<reference evidence="5" key="2">
    <citation type="submission" date="2025-08" db="UniProtKB">
        <authorList>
            <consortium name="RefSeq"/>
        </authorList>
    </citation>
    <scope>IDENTIFICATION</scope>
    <source>
        <tissue evidence="5">Whole sample</tissue>
    </source>
</reference>
<reference evidence="4" key="1">
    <citation type="submission" date="2024-06" db="UniProtKB">
        <authorList>
            <consortium name="RefSeq"/>
        </authorList>
    </citation>
    <scope>NUCLEOTIDE SEQUENCE [LARGE SCALE GENOMIC DNA]</scope>
</reference>
<keyword evidence="1" id="KW-0812">Transmembrane</keyword>
<evidence type="ECO:0000313" key="4">
    <source>
        <dbReference type="Proteomes" id="UP000694844"/>
    </source>
</evidence>
<dbReference type="OrthoDB" id="6209792at2759"/>
<dbReference type="InterPro" id="IPR002889">
    <property type="entry name" value="WSC_carb-bd"/>
</dbReference>
<dbReference type="KEGG" id="cvn:111137826"/>
<evidence type="ECO:0000313" key="5">
    <source>
        <dbReference type="RefSeq" id="XP_022345212.1"/>
    </source>
</evidence>
<keyword evidence="2" id="KW-0732">Signal</keyword>
<feature type="chain" id="PRO_5034858396" evidence="2">
    <location>
        <begin position="23"/>
        <end position="529"/>
    </location>
</feature>
<protein>
    <submittedName>
        <fullName evidence="5">Uncharacterized protein LOC111137826 isoform X1</fullName>
    </submittedName>
</protein>
<dbReference type="RefSeq" id="XP_022345212.1">
    <property type="nucleotide sequence ID" value="XM_022489504.1"/>
</dbReference>
<organism evidence="4 5">
    <name type="scientific">Crassostrea virginica</name>
    <name type="common">Eastern oyster</name>
    <dbReference type="NCBI Taxonomy" id="6565"/>
    <lineage>
        <taxon>Eukaryota</taxon>
        <taxon>Metazoa</taxon>
        <taxon>Spiralia</taxon>
        <taxon>Lophotrochozoa</taxon>
        <taxon>Mollusca</taxon>
        <taxon>Bivalvia</taxon>
        <taxon>Autobranchia</taxon>
        <taxon>Pteriomorphia</taxon>
        <taxon>Ostreida</taxon>
        <taxon>Ostreoidea</taxon>
        <taxon>Ostreidae</taxon>
        <taxon>Crassostrea</taxon>
    </lineage>
</organism>
<accession>A0A8B8EZ48</accession>
<name>A0A8B8EZ48_CRAVI</name>
<evidence type="ECO:0000256" key="1">
    <source>
        <dbReference type="SAM" id="Phobius"/>
    </source>
</evidence>
<feature type="transmembrane region" description="Helical" evidence="1">
    <location>
        <begin position="349"/>
        <end position="370"/>
    </location>
</feature>
<evidence type="ECO:0000256" key="2">
    <source>
        <dbReference type="SAM" id="SignalP"/>
    </source>
</evidence>
<keyword evidence="1" id="KW-0472">Membrane</keyword>
<dbReference type="AlphaFoldDB" id="A0A8B8EZ48"/>
<dbReference type="PROSITE" id="PS51212">
    <property type="entry name" value="WSC"/>
    <property type="match status" value="1"/>
</dbReference>
<gene>
    <name evidence="5" type="primary">LOC111137826</name>
</gene>
<proteinExistence type="predicted"/>
<dbReference type="GeneID" id="111137826"/>
<dbReference type="Proteomes" id="UP000694844">
    <property type="component" value="Chromosome 1"/>
</dbReference>
<evidence type="ECO:0000259" key="3">
    <source>
        <dbReference type="PROSITE" id="PS51212"/>
    </source>
</evidence>
<sequence>MTEKMSILTFMTTVLFIQSMKSQPYYGKSTWDEANDYCQTQNDTLVKIHDLRKLKHLDLLPIWSSIRGKFTPWIAYRGCFDANSSTSLVKHFWPIPQNTVGKCYWKCQNAIHHCTENRIYFGLQVSRCYCLCKIPRLVLHSKHCNNSCDPSSYDDGECGGHGYISLYEQFVDSDREDSFAGLCLVCSTNGSRALHSWECDEDAYGLCVTRRGANRKWTFTTMDSYWYLCKSRNEYITGNVDDICRNETTWTGLRKYFIANNHQCYGIGIDTHTTRYKYREYNCDWKIPFLCKKHLDQPTLSTLSGPVHSSTTKETSITTIDSIRNEPFSTMTPEFQGSDGSSSLSTGTIITVIVGAILIPSILASLFFVWRYRKKLARKNRLQNTSSTEQTPKGLQMVDNNTYDTSFTPGPKTERKQEDVVYTNCIYDVLHSTAASFEMDDMYIKKEDEEYDHLHTSRQKQSTFDVEENRYGTATHLEDPQTYSTAGQTKEVDSYLENEYSGMEPSLENLQSFENPDYDHCFQLQRPTY</sequence>
<keyword evidence="4" id="KW-1185">Reference proteome</keyword>